<name>A0A0B7N922_9FUNG</name>
<dbReference type="AlphaFoldDB" id="A0A0B7N922"/>
<sequence>MRVELYEAIENQFDKAASSSEQPATEKNETGNCQESVPYSNKAKNTNLKNVIEWLQAFLVSSTSMTIINSKLDYSLFTIGSE</sequence>
<organism evidence="2 3">
    <name type="scientific">Parasitella parasitica</name>
    <dbReference type="NCBI Taxonomy" id="35722"/>
    <lineage>
        <taxon>Eukaryota</taxon>
        <taxon>Fungi</taxon>
        <taxon>Fungi incertae sedis</taxon>
        <taxon>Mucoromycota</taxon>
        <taxon>Mucoromycotina</taxon>
        <taxon>Mucoromycetes</taxon>
        <taxon>Mucorales</taxon>
        <taxon>Mucorineae</taxon>
        <taxon>Mucoraceae</taxon>
        <taxon>Parasitella</taxon>
    </lineage>
</organism>
<feature type="compositionally biased region" description="Polar residues" evidence="1">
    <location>
        <begin position="30"/>
        <end position="40"/>
    </location>
</feature>
<proteinExistence type="predicted"/>
<keyword evidence="3" id="KW-1185">Reference proteome</keyword>
<dbReference type="Proteomes" id="UP000054107">
    <property type="component" value="Unassembled WGS sequence"/>
</dbReference>
<evidence type="ECO:0000313" key="3">
    <source>
        <dbReference type="Proteomes" id="UP000054107"/>
    </source>
</evidence>
<dbReference type="EMBL" id="LN726131">
    <property type="protein sequence ID" value="CEP11484.1"/>
    <property type="molecule type" value="Genomic_DNA"/>
</dbReference>
<gene>
    <name evidence="2" type="primary">PARPA_05320.1 scaffold 16736</name>
</gene>
<reference evidence="2 3" key="1">
    <citation type="submission" date="2014-09" db="EMBL/GenBank/DDBJ databases">
        <authorList>
            <person name="Ellenberger Sabrina"/>
        </authorList>
    </citation>
    <scope>NUCLEOTIDE SEQUENCE [LARGE SCALE GENOMIC DNA]</scope>
    <source>
        <strain evidence="2 3">CBS 412.66</strain>
    </source>
</reference>
<evidence type="ECO:0000256" key="1">
    <source>
        <dbReference type="SAM" id="MobiDB-lite"/>
    </source>
</evidence>
<feature type="region of interest" description="Disordered" evidence="1">
    <location>
        <begin position="14"/>
        <end position="40"/>
    </location>
</feature>
<accession>A0A0B7N922</accession>
<protein>
    <submittedName>
        <fullName evidence="2">Uncharacterized protein</fullName>
    </submittedName>
</protein>
<evidence type="ECO:0000313" key="2">
    <source>
        <dbReference type="EMBL" id="CEP11484.1"/>
    </source>
</evidence>